<feature type="domain" description="CBS" evidence="2">
    <location>
        <begin position="46"/>
        <end position="102"/>
    </location>
</feature>
<evidence type="ECO:0000259" key="2">
    <source>
        <dbReference type="PROSITE" id="PS51371"/>
    </source>
</evidence>
<protein>
    <recommendedName>
        <fullName evidence="2">CBS domain-containing protein</fullName>
    </recommendedName>
</protein>
<dbReference type="PROSITE" id="PS51371">
    <property type="entry name" value="CBS"/>
    <property type="match status" value="1"/>
</dbReference>
<dbReference type="STRING" id="856793.MICA_694"/>
<dbReference type="InterPro" id="IPR000644">
    <property type="entry name" value="CBS_dom"/>
</dbReference>
<sequence>MYRYKTQYVAVMDRGDLVGIFTYASYLGNVLRSGKEAENTPLDEVMNTAPAPVDAEQSCRDVFQTVCQNGFPYVPVEQNGRFLGLVSDDILRLELSRELNAMRKKIGFSFFSPDDGSAMGGARP</sequence>
<dbReference type="eggNOG" id="COG0517">
    <property type="taxonomic scope" value="Bacteria"/>
</dbReference>
<dbReference type="InterPro" id="IPR046342">
    <property type="entry name" value="CBS_dom_sf"/>
</dbReference>
<keyword evidence="4" id="KW-1185">Reference proteome</keyword>
<dbReference type="Proteomes" id="UP000009286">
    <property type="component" value="Chromosome"/>
</dbReference>
<proteinExistence type="predicted"/>
<name>G2KPC7_MICAA</name>
<dbReference type="SUPFAM" id="SSF54631">
    <property type="entry name" value="CBS-domain pair"/>
    <property type="match status" value="1"/>
</dbReference>
<dbReference type="Pfam" id="PF00571">
    <property type="entry name" value="CBS"/>
    <property type="match status" value="1"/>
</dbReference>
<reference evidence="3 4" key="1">
    <citation type="journal article" date="2011" name="BMC Genomics">
        <title>Genomic insights into an obligate epibiotic bacterial predator: Micavibrio aeruginosavorus ARL-13.</title>
        <authorList>
            <person name="Wang Z."/>
            <person name="Kadouri D."/>
            <person name="Wu M."/>
        </authorList>
    </citation>
    <scope>NUCLEOTIDE SEQUENCE [LARGE SCALE GENOMIC DNA]</scope>
    <source>
        <strain evidence="3 4">ARL-13</strain>
    </source>
</reference>
<dbReference type="KEGG" id="mai:MICA_694"/>
<evidence type="ECO:0000313" key="4">
    <source>
        <dbReference type="Proteomes" id="UP000009286"/>
    </source>
</evidence>
<evidence type="ECO:0000313" key="3">
    <source>
        <dbReference type="EMBL" id="AEP09028.1"/>
    </source>
</evidence>
<keyword evidence="1" id="KW-0129">CBS domain</keyword>
<dbReference type="EMBL" id="CP002382">
    <property type="protein sequence ID" value="AEP09028.1"/>
    <property type="molecule type" value="Genomic_DNA"/>
</dbReference>
<dbReference type="Gene3D" id="3.10.580.10">
    <property type="entry name" value="CBS-domain"/>
    <property type="match status" value="1"/>
</dbReference>
<accession>G2KPC7</accession>
<gene>
    <name evidence="3" type="ordered locus">MICA_694</name>
</gene>
<dbReference type="HOGENOM" id="CLU_2001233_0_0_5"/>
<dbReference type="CDD" id="cd02205">
    <property type="entry name" value="CBS_pair_SF"/>
    <property type="match status" value="1"/>
</dbReference>
<dbReference type="OrthoDB" id="9807125at2"/>
<evidence type="ECO:0000256" key="1">
    <source>
        <dbReference type="PROSITE-ProRule" id="PRU00703"/>
    </source>
</evidence>
<organism evidence="3 4">
    <name type="scientific">Micavibrio aeruginosavorus (strain ARL-13)</name>
    <dbReference type="NCBI Taxonomy" id="856793"/>
    <lineage>
        <taxon>Bacteria</taxon>
        <taxon>Pseudomonadati</taxon>
        <taxon>Bdellovibrionota</taxon>
        <taxon>Bdellovibrionia</taxon>
        <taxon>Bdellovibrionales</taxon>
        <taxon>Pseudobdellovibrionaceae</taxon>
        <taxon>Micavibrio</taxon>
    </lineage>
</organism>
<dbReference type="AlphaFoldDB" id="G2KPC7"/>